<accession>A0A3M7PT90</accession>
<name>A0A3M7PT90_BRAPC</name>
<evidence type="ECO:0000313" key="1">
    <source>
        <dbReference type="EMBL" id="RNA01981.1"/>
    </source>
</evidence>
<gene>
    <name evidence="1" type="ORF">BpHYR1_032670</name>
</gene>
<dbReference type="EMBL" id="REGN01009086">
    <property type="protein sequence ID" value="RNA01981.1"/>
    <property type="molecule type" value="Genomic_DNA"/>
</dbReference>
<sequence length="77" mass="8999">MPKTRLHFHLSLRHLEVDDQFKISFQFKNMINITVAFYHSLTTTSPLFTICLAHKGYLAQLNNLYQAKAFSNSIRLN</sequence>
<dbReference type="AlphaFoldDB" id="A0A3M7PT90"/>
<keyword evidence="2" id="KW-1185">Reference proteome</keyword>
<proteinExistence type="predicted"/>
<organism evidence="1 2">
    <name type="scientific">Brachionus plicatilis</name>
    <name type="common">Marine rotifer</name>
    <name type="synonym">Brachionus muelleri</name>
    <dbReference type="NCBI Taxonomy" id="10195"/>
    <lineage>
        <taxon>Eukaryota</taxon>
        <taxon>Metazoa</taxon>
        <taxon>Spiralia</taxon>
        <taxon>Gnathifera</taxon>
        <taxon>Rotifera</taxon>
        <taxon>Eurotatoria</taxon>
        <taxon>Monogononta</taxon>
        <taxon>Pseudotrocha</taxon>
        <taxon>Ploima</taxon>
        <taxon>Brachionidae</taxon>
        <taxon>Brachionus</taxon>
    </lineage>
</organism>
<dbReference type="Proteomes" id="UP000276133">
    <property type="component" value="Unassembled WGS sequence"/>
</dbReference>
<reference evidence="1 2" key="1">
    <citation type="journal article" date="2018" name="Sci. Rep.">
        <title>Genomic signatures of local adaptation to the degree of environmental predictability in rotifers.</title>
        <authorList>
            <person name="Franch-Gras L."/>
            <person name="Hahn C."/>
            <person name="Garcia-Roger E.M."/>
            <person name="Carmona M.J."/>
            <person name="Serra M."/>
            <person name="Gomez A."/>
        </authorList>
    </citation>
    <scope>NUCLEOTIDE SEQUENCE [LARGE SCALE GENOMIC DNA]</scope>
    <source>
        <strain evidence="1">HYR1</strain>
    </source>
</reference>
<protein>
    <submittedName>
        <fullName evidence="1">Uncharacterized protein</fullName>
    </submittedName>
</protein>
<comment type="caution">
    <text evidence="1">The sequence shown here is derived from an EMBL/GenBank/DDBJ whole genome shotgun (WGS) entry which is preliminary data.</text>
</comment>
<evidence type="ECO:0000313" key="2">
    <source>
        <dbReference type="Proteomes" id="UP000276133"/>
    </source>
</evidence>